<keyword evidence="2" id="KW-1185">Reference proteome</keyword>
<name>W0RME1_9BACT</name>
<sequence>MPAPSAPDLQPGIVVFSVLDPASAEQVVLLMQSRASVPDTTGQIIAPNDPIVSSGETPITGARVVLYGSTGDSAVAIEDRVLRSDHLGAGVYRFYSGLQSVAPRGAYIPIVAGRTYRLRVSSTLGDAEGTTRVPTVDRVTAGPARNLNMARDSVVLTNNPQAAGYVYSLRAANGTSTEGDLQYHRDFERRLILPTGDAWAFAFVRERFVLASRHVLTVSAADSNYFEYYGAQGDPFADRTQRTTLKGAAGVFGSVLVIVALPVTVTQVP</sequence>
<dbReference type="EMBL" id="CP007128">
    <property type="protein sequence ID" value="AHG91637.1"/>
    <property type="molecule type" value="Genomic_DNA"/>
</dbReference>
<dbReference type="KEGG" id="gba:J421_4100"/>
<reference evidence="1 2" key="1">
    <citation type="journal article" date="2014" name="Genome Announc.">
        <title>Genome Sequence and Methylome of Soil Bacterium Gemmatirosa kalamazoonensis KBS708T, a Member of the Rarely Cultivated Gemmatimonadetes Phylum.</title>
        <authorList>
            <person name="Debruyn J.M."/>
            <person name="Radosevich M."/>
            <person name="Wommack K.E."/>
            <person name="Polson S.W."/>
            <person name="Hauser L.J."/>
            <person name="Fawaz M.N."/>
            <person name="Korlach J."/>
            <person name="Tsai Y.C."/>
        </authorList>
    </citation>
    <scope>NUCLEOTIDE SEQUENCE [LARGE SCALE GENOMIC DNA]</scope>
    <source>
        <strain evidence="1 2">KBS708</strain>
    </source>
</reference>
<protein>
    <submittedName>
        <fullName evidence="1">Uncharacterized protein</fullName>
    </submittedName>
</protein>
<evidence type="ECO:0000313" key="2">
    <source>
        <dbReference type="Proteomes" id="UP000019151"/>
    </source>
</evidence>
<evidence type="ECO:0000313" key="1">
    <source>
        <dbReference type="EMBL" id="AHG91637.1"/>
    </source>
</evidence>
<gene>
    <name evidence="1" type="ORF">J421_4100</name>
</gene>
<dbReference type="RefSeq" id="WP_148306437.1">
    <property type="nucleotide sequence ID" value="NZ_CP007128.1"/>
</dbReference>
<dbReference type="HOGENOM" id="CLU_1033489_0_0_0"/>
<organism evidence="1 2">
    <name type="scientific">Gemmatirosa kalamazoonensis</name>
    <dbReference type="NCBI Taxonomy" id="861299"/>
    <lineage>
        <taxon>Bacteria</taxon>
        <taxon>Pseudomonadati</taxon>
        <taxon>Gemmatimonadota</taxon>
        <taxon>Gemmatimonadia</taxon>
        <taxon>Gemmatimonadales</taxon>
        <taxon>Gemmatimonadaceae</taxon>
        <taxon>Gemmatirosa</taxon>
    </lineage>
</organism>
<dbReference type="AlphaFoldDB" id="W0RME1"/>
<dbReference type="Proteomes" id="UP000019151">
    <property type="component" value="Chromosome"/>
</dbReference>
<accession>W0RME1</accession>
<dbReference type="STRING" id="861299.J421_4100"/>
<proteinExistence type="predicted"/>
<dbReference type="InParanoid" id="W0RME1"/>